<dbReference type="AlphaFoldDB" id="A0AA35WSR5"/>
<dbReference type="Proteomes" id="UP001174909">
    <property type="component" value="Unassembled WGS sequence"/>
</dbReference>
<name>A0AA35WSR5_GEOBA</name>
<proteinExistence type="predicted"/>
<sequence length="85" mass="9893">MMIELHPVRLLHIHKLPRPLSPLHILQFPPPPSLPSLSPQLLPPLPLPPLLPTHLRHNRKEVKRLKTYHHLLTPMEARVKAHKKL</sequence>
<evidence type="ECO:0000313" key="1">
    <source>
        <dbReference type="EMBL" id="CAI8031464.1"/>
    </source>
</evidence>
<keyword evidence="2" id="KW-1185">Reference proteome</keyword>
<reference evidence="1" key="1">
    <citation type="submission" date="2023-03" db="EMBL/GenBank/DDBJ databases">
        <authorList>
            <person name="Steffen K."/>
            <person name="Cardenas P."/>
        </authorList>
    </citation>
    <scope>NUCLEOTIDE SEQUENCE</scope>
</reference>
<accession>A0AA35WSR5</accession>
<evidence type="ECO:0000313" key="2">
    <source>
        <dbReference type="Proteomes" id="UP001174909"/>
    </source>
</evidence>
<protein>
    <submittedName>
        <fullName evidence="1">Uncharacterized protein</fullName>
    </submittedName>
</protein>
<comment type="caution">
    <text evidence="1">The sequence shown here is derived from an EMBL/GenBank/DDBJ whole genome shotgun (WGS) entry which is preliminary data.</text>
</comment>
<dbReference type="EMBL" id="CASHTH010002538">
    <property type="protein sequence ID" value="CAI8031464.1"/>
    <property type="molecule type" value="Genomic_DNA"/>
</dbReference>
<gene>
    <name evidence="1" type="ORF">GBAR_LOCUS17855</name>
</gene>
<organism evidence="1 2">
    <name type="scientific">Geodia barretti</name>
    <name type="common">Barrett's horny sponge</name>
    <dbReference type="NCBI Taxonomy" id="519541"/>
    <lineage>
        <taxon>Eukaryota</taxon>
        <taxon>Metazoa</taxon>
        <taxon>Porifera</taxon>
        <taxon>Demospongiae</taxon>
        <taxon>Heteroscleromorpha</taxon>
        <taxon>Tetractinellida</taxon>
        <taxon>Astrophorina</taxon>
        <taxon>Geodiidae</taxon>
        <taxon>Geodia</taxon>
    </lineage>
</organism>